<organism evidence="3 4">
    <name type="scientific">Antribacter soli</name>
    <dbReference type="NCBI Taxonomy" id="2910976"/>
    <lineage>
        <taxon>Bacteria</taxon>
        <taxon>Bacillati</taxon>
        <taxon>Actinomycetota</taxon>
        <taxon>Actinomycetes</taxon>
        <taxon>Micrococcales</taxon>
        <taxon>Promicromonosporaceae</taxon>
        <taxon>Antribacter</taxon>
    </lineage>
</organism>
<dbReference type="SUPFAM" id="SSF56219">
    <property type="entry name" value="DNase I-like"/>
    <property type="match status" value="1"/>
</dbReference>
<dbReference type="GO" id="GO:0004519">
    <property type="term" value="F:endonuclease activity"/>
    <property type="evidence" value="ECO:0007669"/>
    <property type="project" value="UniProtKB-KW"/>
</dbReference>
<evidence type="ECO:0000313" key="4">
    <source>
        <dbReference type="Proteomes" id="UP001165405"/>
    </source>
</evidence>
<dbReference type="InterPro" id="IPR036691">
    <property type="entry name" value="Endo/exonu/phosph_ase_sf"/>
</dbReference>
<name>A0AA41QAE2_9MICO</name>
<feature type="domain" description="Endonuclease/exonuclease/phosphatase" evidence="2">
    <location>
        <begin position="105"/>
        <end position="313"/>
    </location>
</feature>
<keyword evidence="3" id="KW-0540">Nuclease</keyword>
<feature type="transmembrane region" description="Helical" evidence="1">
    <location>
        <begin position="64"/>
        <end position="85"/>
    </location>
</feature>
<evidence type="ECO:0000256" key="1">
    <source>
        <dbReference type="SAM" id="Phobius"/>
    </source>
</evidence>
<proteinExistence type="predicted"/>
<keyword evidence="3" id="KW-0255">Endonuclease</keyword>
<evidence type="ECO:0000259" key="2">
    <source>
        <dbReference type="Pfam" id="PF03372"/>
    </source>
</evidence>
<keyword evidence="1" id="KW-0472">Membrane</keyword>
<dbReference type="Proteomes" id="UP001165405">
    <property type="component" value="Unassembled WGS sequence"/>
</dbReference>
<gene>
    <name evidence="3" type="ORF">L1785_01500</name>
</gene>
<dbReference type="Pfam" id="PF03372">
    <property type="entry name" value="Exo_endo_phos"/>
    <property type="match status" value="1"/>
</dbReference>
<dbReference type="AlphaFoldDB" id="A0AA41QAE2"/>
<protein>
    <submittedName>
        <fullName evidence="3">Endonuclease/exonuclease/phosphatase family protein</fullName>
    </submittedName>
</protein>
<reference evidence="3" key="1">
    <citation type="submission" date="2022-01" db="EMBL/GenBank/DDBJ databases">
        <title>Antribacter sp. nov., isolated from Guizhou of China.</title>
        <authorList>
            <person name="Chengliang C."/>
            <person name="Ya Z."/>
        </authorList>
    </citation>
    <scope>NUCLEOTIDE SEQUENCE</scope>
    <source>
        <strain evidence="3">KLBMP 9083</strain>
    </source>
</reference>
<accession>A0AA41QAE2</accession>
<evidence type="ECO:0000313" key="3">
    <source>
        <dbReference type="EMBL" id="MCF4119648.1"/>
    </source>
</evidence>
<dbReference type="InterPro" id="IPR005135">
    <property type="entry name" value="Endo/exonuclease/phosphatase"/>
</dbReference>
<dbReference type="RefSeq" id="WP_236087359.1">
    <property type="nucleotide sequence ID" value="NZ_JAKGSG010000006.1"/>
</dbReference>
<dbReference type="EMBL" id="JAKGSG010000006">
    <property type="protein sequence ID" value="MCF4119648.1"/>
    <property type="molecule type" value="Genomic_DNA"/>
</dbReference>
<feature type="transmembrane region" description="Helical" evidence="1">
    <location>
        <begin position="37"/>
        <end position="57"/>
    </location>
</feature>
<keyword evidence="1" id="KW-1133">Transmembrane helix</keyword>
<keyword evidence="1" id="KW-0812">Transmembrane</keyword>
<keyword evidence="3" id="KW-0378">Hydrolase</keyword>
<dbReference type="Gene3D" id="3.60.10.10">
    <property type="entry name" value="Endonuclease/exonuclease/phosphatase"/>
    <property type="match status" value="1"/>
</dbReference>
<comment type="caution">
    <text evidence="3">The sequence shown here is derived from an EMBL/GenBank/DDBJ whole genome shotgun (WGS) entry which is preliminary data.</text>
</comment>
<sequence length="323" mass="34429">MTAARRLAVVLTWLVALPVLGVGVARALPTDEFLPLPQVVGLVPWAALATVPVLLLAAITGRRFLVVLLIVALGTFAFWVSPFWWPSTSVAADLDPEDPGTLRVLTVNALYGRVDADSVVAVVRNEHVEVLAVQELTPELRDRLAEAGLDELLPYNVTDRLDEPAAGTGLWASTELREVDQVPGTAFAMPSALVDAGGTDVRVTVVHPVPPLPGNTGQWHSELAAVGDSAHAEETPQILLGDFNATYDHASFRAVLGDRFQDATRAWGTGPTVTWPVGRQLPPLPLFALDHVVVERSMQVSDVVTVTVPGTDHRAVLATVGVS</sequence>
<keyword evidence="4" id="KW-1185">Reference proteome</keyword>